<proteinExistence type="predicted"/>
<name>G7Y574_CLOSI</name>
<protein>
    <recommendedName>
        <fullName evidence="3">Pol-related protein</fullName>
    </recommendedName>
</protein>
<gene>
    <name evidence="1" type="ORF">CLF_101189</name>
</gene>
<organism evidence="1 2">
    <name type="scientific">Clonorchis sinensis</name>
    <name type="common">Chinese liver fluke</name>
    <dbReference type="NCBI Taxonomy" id="79923"/>
    <lineage>
        <taxon>Eukaryota</taxon>
        <taxon>Metazoa</taxon>
        <taxon>Spiralia</taxon>
        <taxon>Lophotrochozoa</taxon>
        <taxon>Platyhelminthes</taxon>
        <taxon>Trematoda</taxon>
        <taxon>Digenea</taxon>
        <taxon>Opisthorchiida</taxon>
        <taxon>Opisthorchiata</taxon>
        <taxon>Opisthorchiidae</taxon>
        <taxon>Clonorchis</taxon>
    </lineage>
</organism>
<dbReference type="EMBL" id="DF142869">
    <property type="protein sequence ID" value="GAA48110.1"/>
    <property type="molecule type" value="Genomic_DNA"/>
</dbReference>
<dbReference type="AlphaFoldDB" id="G7Y574"/>
<evidence type="ECO:0000313" key="2">
    <source>
        <dbReference type="Proteomes" id="UP000008909"/>
    </source>
</evidence>
<dbReference type="Proteomes" id="UP000008909">
    <property type="component" value="Unassembled WGS sequence"/>
</dbReference>
<keyword evidence="2" id="KW-1185">Reference proteome</keyword>
<accession>G7Y574</accession>
<evidence type="ECO:0008006" key="3">
    <source>
        <dbReference type="Google" id="ProtNLM"/>
    </source>
</evidence>
<evidence type="ECO:0000313" key="1">
    <source>
        <dbReference type="EMBL" id="GAA48110.1"/>
    </source>
</evidence>
<reference evidence="1" key="1">
    <citation type="journal article" date="2011" name="Genome Biol.">
        <title>The draft genome of the carcinogenic human liver fluke Clonorchis sinensis.</title>
        <authorList>
            <person name="Wang X."/>
            <person name="Chen W."/>
            <person name="Huang Y."/>
            <person name="Sun J."/>
            <person name="Men J."/>
            <person name="Liu H."/>
            <person name="Luo F."/>
            <person name="Guo L."/>
            <person name="Lv X."/>
            <person name="Deng C."/>
            <person name="Zhou C."/>
            <person name="Fan Y."/>
            <person name="Li X."/>
            <person name="Huang L."/>
            <person name="Hu Y."/>
            <person name="Liang C."/>
            <person name="Hu X."/>
            <person name="Xu J."/>
            <person name="Yu X."/>
        </authorList>
    </citation>
    <scope>NUCLEOTIDE SEQUENCE [LARGE SCALE GENOMIC DNA]</scope>
    <source>
        <strain evidence="1">Henan</strain>
    </source>
</reference>
<reference key="2">
    <citation type="submission" date="2011-10" db="EMBL/GenBank/DDBJ databases">
        <title>The genome and transcriptome sequence of Clonorchis sinensis provide insights into the carcinogenic liver fluke.</title>
        <authorList>
            <person name="Wang X."/>
            <person name="Huang Y."/>
            <person name="Chen W."/>
            <person name="Liu H."/>
            <person name="Guo L."/>
            <person name="Chen Y."/>
            <person name="Luo F."/>
            <person name="Zhou W."/>
            <person name="Sun J."/>
            <person name="Mao Q."/>
            <person name="Liang P."/>
            <person name="Zhou C."/>
            <person name="Tian Y."/>
            <person name="Men J."/>
            <person name="Lv X."/>
            <person name="Huang L."/>
            <person name="Zhou J."/>
            <person name="Hu Y."/>
            <person name="Li R."/>
            <person name="Zhang F."/>
            <person name="Lei H."/>
            <person name="Li X."/>
            <person name="Hu X."/>
            <person name="Liang C."/>
            <person name="Xu J."/>
            <person name="Wu Z."/>
            <person name="Yu X."/>
        </authorList>
    </citation>
    <scope>NUCLEOTIDE SEQUENCE</scope>
    <source>
        <strain>Henan</strain>
    </source>
</reference>
<sequence length="362" mass="40971">MATFKRQVQQFGMNMAWRQGPGEEHYSNLKLLERVDERAGRGNKVEQSRHGIAEFFGPFGDPVVVDYRPGGVDNSQPGPPNRALPEFKAWKTKEWDEFNKPWLSYGSTGDKHWRRIEQMGATLLIGLLKIFRQPLAVFVFLGAQQVSSTLQRPPGYSSSASDQMDFYGGADKSPSTECSGSKCRRTHQIQSGQISPLQGLAITNKKQFVEQLEKSAQKAFAVLRMIRRTFSRITRTDFQILYGAYVRPLLEYANPVVYSGRTKDVILIERVQRAATKMVAGLKSMDYETRLAVLDLFPLEYRRLRGDLILTYALFEQGLANGFFTLTQQTHGGDTRTYYEDTGASLILVNAFVSHRQNVCTV</sequence>